<keyword evidence="2" id="KW-1185">Reference proteome</keyword>
<gene>
    <name evidence="1" type="ORF">MES4922_110039</name>
</gene>
<sequence>MEPGANVMQKIDFLIAEAGKLRFRLIIAFLDFWACGRIPNSIGANMSLRADALRRAATNTIG</sequence>
<dbReference type="EMBL" id="CAKXZS010000003">
    <property type="protein sequence ID" value="CAH2394595.1"/>
    <property type="molecule type" value="Genomic_DNA"/>
</dbReference>
<evidence type="ECO:0000313" key="1">
    <source>
        <dbReference type="EMBL" id="CAH2394595.1"/>
    </source>
</evidence>
<dbReference type="Proteomes" id="UP001152604">
    <property type="component" value="Unassembled WGS sequence"/>
</dbReference>
<proteinExistence type="predicted"/>
<comment type="caution">
    <text evidence="1">The sequence shown here is derived from an EMBL/GenBank/DDBJ whole genome shotgun (WGS) entry which is preliminary data.</text>
</comment>
<evidence type="ECO:0000313" key="2">
    <source>
        <dbReference type="Proteomes" id="UP001152604"/>
    </source>
</evidence>
<name>A0ABM9DDH6_9HYPH</name>
<dbReference type="RefSeq" id="WP_254022984.1">
    <property type="nucleotide sequence ID" value="NZ_CAKXZS010000003.1"/>
</dbReference>
<accession>A0ABM9DDH6</accession>
<organism evidence="1 2">
    <name type="scientific">Mesorhizobium ventifaucium</name>
    <dbReference type="NCBI Taxonomy" id="666020"/>
    <lineage>
        <taxon>Bacteria</taxon>
        <taxon>Pseudomonadati</taxon>
        <taxon>Pseudomonadota</taxon>
        <taxon>Alphaproteobacteria</taxon>
        <taxon>Hyphomicrobiales</taxon>
        <taxon>Phyllobacteriaceae</taxon>
        <taxon>Mesorhizobium</taxon>
    </lineage>
</organism>
<protein>
    <submittedName>
        <fullName evidence="1">Uncharacterized protein</fullName>
    </submittedName>
</protein>
<reference evidence="1" key="1">
    <citation type="submission" date="2022-03" db="EMBL/GenBank/DDBJ databases">
        <authorList>
            <person name="Brunel B."/>
        </authorList>
    </citation>
    <scope>NUCLEOTIDE SEQUENCE</scope>
    <source>
        <strain evidence="1">STM4922sample</strain>
    </source>
</reference>